<dbReference type="InterPro" id="IPR010827">
    <property type="entry name" value="BamA/TamA_POTRA"/>
</dbReference>
<keyword evidence="2" id="KW-0472">Membrane</keyword>
<evidence type="ECO:0000313" key="6">
    <source>
        <dbReference type="Proteomes" id="UP000199656"/>
    </source>
</evidence>
<dbReference type="Gene3D" id="2.40.160.50">
    <property type="entry name" value="membrane protein fhac: a member of the omp85/tpsb transporter family"/>
    <property type="match status" value="1"/>
</dbReference>
<dbReference type="OrthoDB" id="9768717at2"/>
<protein>
    <submittedName>
        <fullName evidence="5">Surface antigen variable number repeat-containing protein</fullName>
    </submittedName>
</protein>
<dbReference type="AlphaFoldDB" id="A0A1H3XUQ3"/>
<keyword evidence="6" id="KW-1185">Reference proteome</keyword>
<dbReference type="STRING" id="408074.SAMN05660909_00509"/>
<reference evidence="6" key="1">
    <citation type="submission" date="2016-10" db="EMBL/GenBank/DDBJ databases">
        <authorList>
            <person name="Varghese N."/>
            <person name="Submissions S."/>
        </authorList>
    </citation>
    <scope>NUCLEOTIDE SEQUENCE [LARGE SCALE GENOMIC DNA]</scope>
    <source>
        <strain evidence="6">DSM 23920</strain>
    </source>
</reference>
<feature type="chain" id="PRO_5011439227" evidence="3">
    <location>
        <begin position="24"/>
        <end position="470"/>
    </location>
</feature>
<evidence type="ECO:0000313" key="5">
    <source>
        <dbReference type="EMBL" id="SEA03195.1"/>
    </source>
</evidence>
<dbReference type="EMBL" id="FNRL01000002">
    <property type="protein sequence ID" value="SEA03195.1"/>
    <property type="molecule type" value="Genomic_DNA"/>
</dbReference>
<dbReference type="GO" id="GO:0019867">
    <property type="term" value="C:outer membrane"/>
    <property type="evidence" value="ECO:0007669"/>
    <property type="project" value="InterPro"/>
</dbReference>
<gene>
    <name evidence="5" type="ORF">SAMN05660909_00509</name>
</gene>
<proteinExistence type="predicted"/>
<dbReference type="Proteomes" id="UP000199656">
    <property type="component" value="Unassembled WGS sequence"/>
</dbReference>
<keyword evidence="3" id="KW-0732">Signal</keyword>
<feature type="signal peptide" evidence="3">
    <location>
        <begin position="1"/>
        <end position="23"/>
    </location>
</feature>
<dbReference type="InterPro" id="IPR034746">
    <property type="entry name" value="POTRA"/>
</dbReference>
<accession>A0A1H3XUQ3</accession>
<name>A0A1H3XUQ3_9BACT</name>
<organism evidence="5 6">
    <name type="scientific">Chitinophaga terrae</name>
    <name type="common">ex Kim and Jung 2007</name>
    <dbReference type="NCBI Taxonomy" id="408074"/>
    <lineage>
        <taxon>Bacteria</taxon>
        <taxon>Pseudomonadati</taxon>
        <taxon>Bacteroidota</taxon>
        <taxon>Chitinophagia</taxon>
        <taxon>Chitinophagales</taxon>
        <taxon>Chitinophagaceae</taxon>
        <taxon>Chitinophaga</taxon>
    </lineage>
</organism>
<evidence type="ECO:0000256" key="1">
    <source>
        <dbReference type="ARBA" id="ARBA00004370"/>
    </source>
</evidence>
<evidence type="ECO:0000256" key="2">
    <source>
        <dbReference type="ARBA" id="ARBA00023136"/>
    </source>
</evidence>
<evidence type="ECO:0000256" key="3">
    <source>
        <dbReference type="SAM" id="SignalP"/>
    </source>
</evidence>
<feature type="domain" description="POTRA" evidence="4">
    <location>
        <begin position="36"/>
        <end position="112"/>
    </location>
</feature>
<dbReference type="PROSITE" id="PS51779">
    <property type="entry name" value="POTRA"/>
    <property type="match status" value="1"/>
</dbReference>
<comment type="subcellular location">
    <subcellularLocation>
        <location evidence="1">Membrane</location>
    </subcellularLocation>
</comment>
<sequence>MLKRCYYLLAIVCLSGFVLPKLADGQNTTAKENNYLVVRSIQVTGNKKTRTSVIIREVSAVPGDTIFLKDLSSTLEACRKQLLNTSLFLNVTANVKNWDGDHADLVFDVWERWYTFAFPIFKLADRNFNQWWVEKKHSLSRVNIGVSGTQGNLSGRNDELSAAIQFGYTQRFALQYNLPYIDKHFRHGLGIIASYKRNREVNDSTNLNKQAFFRKDEFLRQVYSVGLNYSYRRAINTRHQVFLTYNYEKVMDSVAILNPNYLGKGRTQISYFELTYRLNYIKADSWVFPLKGVSILAEISKKGLGPWDDIHDVRLRLNMAKFWELGKKTYGAVGIRAQTKFSNNQPYINQQALGYSEDYLRGLEYYVIDGTSFAILKSTLRQELVSFKFRLPIVPKKFSQVPVRIFAKAFGDAGYAYNKYPGNSFLNNRLLYSGGVGFDIVSFYDTNLRLEYSFNQLGEKGLFLHTSIDL</sequence>
<dbReference type="RefSeq" id="WP_089758376.1">
    <property type="nucleotide sequence ID" value="NZ_BKAT01000010.1"/>
</dbReference>
<evidence type="ECO:0000259" key="4">
    <source>
        <dbReference type="PROSITE" id="PS51779"/>
    </source>
</evidence>
<dbReference type="Pfam" id="PF07244">
    <property type="entry name" value="POTRA"/>
    <property type="match status" value="1"/>
</dbReference>
<dbReference type="Gene3D" id="3.10.20.310">
    <property type="entry name" value="membrane protein fhac"/>
    <property type="match status" value="1"/>
</dbReference>